<dbReference type="Proteomes" id="UP001595799">
    <property type="component" value="Unassembled WGS sequence"/>
</dbReference>
<evidence type="ECO:0000313" key="2">
    <source>
        <dbReference type="Proteomes" id="UP001595799"/>
    </source>
</evidence>
<proteinExistence type="predicted"/>
<accession>A0ABV8UPN6</accession>
<sequence>MKLNRRRAISLGLAGLASSALVPLRVEALSRQPLSPENEALYLETCSTSHASYHAELISEVTRMMEQQKVETSDANLDTVLASLSCPLCGCSLDKAKS</sequence>
<evidence type="ECO:0000313" key="1">
    <source>
        <dbReference type="EMBL" id="MFC4352721.1"/>
    </source>
</evidence>
<organism evidence="1 2">
    <name type="scientific">Fodinicurvata halophila</name>
    <dbReference type="NCBI Taxonomy" id="1419723"/>
    <lineage>
        <taxon>Bacteria</taxon>
        <taxon>Pseudomonadati</taxon>
        <taxon>Pseudomonadota</taxon>
        <taxon>Alphaproteobacteria</taxon>
        <taxon>Rhodospirillales</taxon>
        <taxon>Rhodovibrionaceae</taxon>
        <taxon>Fodinicurvata</taxon>
    </lineage>
</organism>
<comment type="caution">
    <text evidence="1">The sequence shown here is derived from an EMBL/GenBank/DDBJ whole genome shotgun (WGS) entry which is preliminary data.</text>
</comment>
<gene>
    <name evidence="1" type="ORF">ACFOW6_14310</name>
</gene>
<name>A0ABV8UPN6_9PROT</name>
<keyword evidence="2" id="KW-1185">Reference proteome</keyword>
<dbReference type="EMBL" id="JBHSCW010000008">
    <property type="protein sequence ID" value="MFC4352721.1"/>
    <property type="molecule type" value="Genomic_DNA"/>
</dbReference>
<protein>
    <submittedName>
        <fullName evidence="1">Uncharacterized protein</fullName>
    </submittedName>
</protein>
<dbReference type="RefSeq" id="WP_382423079.1">
    <property type="nucleotide sequence ID" value="NZ_JBHSCW010000008.1"/>
</dbReference>
<reference evidence="2" key="1">
    <citation type="journal article" date="2019" name="Int. J. Syst. Evol. Microbiol.">
        <title>The Global Catalogue of Microorganisms (GCM) 10K type strain sequencing project: providing services to taxonomists for standard genome sequencing and annotation.</title>
        <authorList>
            <consortium name="The Broad Institute Genomics Platform"/>
            <consortium name="The Broad Institute Genome Sequencing Center for Infectious Disease"/>
            <person name="Wu L."/>
            <person name="Ma J."/>
        </authorList>
    </citation>
    <scope>NUCLEOTIDE SEQUENCE [LARGE SCALE GENOMIC DNA]</scope>
    <source>
        <strain evidence="2">CECT 8472</strain>
    </source>
</reference>